<evidence type="ECO:0000256" key="5">
    <source>
        <dbReference type="ARBA" id="ARBA00076752"/>
    </source>
</evidence>
<keyword evidence="1 7" id="KW-0489">Methyltransferase</keyword>
<dbReference type="InterPro" id="IPR017226">
    <property type="entry name" value="BHMT-like"/>
</dbReference>
<dbReference type="Pfam" id="PF02574">
    <property type="entry name" value="S-methyl_trans"/>
    <property type="match status" value="1"/>
</dbReference>
<dbReference type="EMBL" id="CP007646">
    <property type="protein sequence ID" value="AIR11372.1"/>
    <property type="molecule type" value="Genomic_DNA"/>
</dbReference>
<accession>A0A089RY31</accession>
<dbReference type="Gene3D" id="3.20.20.330">
    <property type="entry name" value="Homocysteine-binding-like domain"/>
    <property type="match status" value="1"/>
</dbReference>
<keyword evidence="2 7" id="KW-0808">Transferase</keyword>
<dbReference type="PANTHER" id="PTHR46015:SF1">
    <property type="entry name" value="HOMOCYSTEINE S-METHYLTRANSFERASE-LIKE ISOFORM 1"/>
    <property type="match status" value="1"/>
</dbReference>
<reference evidence="9 10" key="1">
    <citation type="journal article" date="2014" name="BMC Genomics">
        <title>Unusual genome complexity in Lactobacillus salivarius JCM1046.</title>
        <authorList>
            <person name="Raftis E.J."/>
            <person name="Forde B.M."/>
            <person name="Claesson M.J."/>
            <person name="O'Toole P.W."/>
        </authorList>
    </citation>
    <scope>NUCLEOTIDE SEQUENCE [LARGE SCALE GENOMIC DNA]</scope>
    <source>
        <strain evidence="9 10">JCM1046</strain>
    </source>
</reference>
<dbReference type="PROSITE" id="PS50970">
    <property type="entry name" value="HCY"/>
    <property type="match status" value="1"/>
</dbReference>
<keyword evidence="3 6" id="KW-0479">Metal-binding</keyword>
<sequence length="307" mass="34501">MDFTEFLTNHTVVLDGAMSTPLERLGADTNNDLWTAKALIDNEELVYEVHKMYFEAGADLIITDTYQANVQAFEKVGYSEKEARNLIKKAVKIAQKARDDYENKTGKHNYIAGTIGPYGAYLANGSEYRGDYELSTKEYQQFHLPRIEELATTGVDILAIETQPKLDEVLAILELLKEKYPQQKVYVSYTLSDDDTISDGTPLPRAIHALEDYLQVIAVGINCVKLELVEPALKNMKEITDKHLIVYPNSSAVYDPKSKTWSQPKTSATFEELIPNWYDAGARIIGGCCTTGPKEIKTVADFIKRNK</sequence>
<evidence type="ECO:0000256" key="1">
    <source>
        <dbReference type="ARBA" id="ARBA00022603"/>
    </source>
</evidence>
<evidence type="ECO:0000256" key="7">
    <source>
        <dbReference type="PROSITE-ProRule" id="PRU00333"/>
    </source>
</evidence>
<evidence type="ECO:0000313" key="10">
    <source>
        <dbReference type="Proteomes" id="UP000029488"/>
    </source>
</evidence>
<dbReference type="InterPro" id="IPR036589">
    <property type="entry name" value="HCY_dom_sf"/>
</dbReference>
<dbReference type="InterPro" id="IPR003726">
    <property type="entry name" value="HCY_dom"/>
</dbReference>
<evidence type="ECO:0000256" key="4">
    <source>
        <dbReference type="ARBA" id="ARBA00022833"/>
    </source>
</evidence>
<dbReference type="GO" id="GO:0009086">
    <property type="term" value="P:methionine biosynthetic process"/>
    <property type="evidence" value="ECO:0007669"/>
    <property type="project" value="InterPro"/>
</dbReference>
<comment type="cofactor">
    <cofactor evidence="6">
        <name>Zn(2+)</name>
        <dbReference type="ChEBI" id="CHEBI:29105"/>
    </cofactor>
    <text evidence="6">Binds 1 zinc ion per subunit.</text>
</comment>
<organism evidence="9 10">
    <name type="scientific">Ligilactobacillus salivarius</name>
    <dbReference type="NCBI Taxonomy" id="1624"/>
    <lineage>
        <taxon>Bacteria</taxon>
        <taxon>Bacillati</taxon>
        <taxon>Bacillota</taxon>
        <taxon>Bacilli</taxon>
        <taxon>Lactobacillales</taxon>
        <taxon>Lactobacillaceae</taxon>
        <taxon>Ligilactobacillus</taxon>
    </lineage>
</organism>
<dbReference type="FunFam" id="3.20.20.330:FF:000002">
    <property type="entry name" value="Homocysteine S-methyltransferase"/>
    <property type="match status" value="1"/>
</dbReference>
<dbReference type="RefSeq" id="WP_044005527.1">
    <property type="nucleotide sequence ID" value="NZ_CP007646.1"/>
</dbReference>
<proteinExistence type="predicted"/>
<dbReference type="AlphaFoldDB" id="A0A089RY31"/>
<dbReference type="Proteomes" id="UP000029488">
    <property type="component" value="Chromosome"/>
</dbReference>
<gene>
    <name evidence="9" type="ORF">LSJ_1735c</name>
</gene>
<dbReference type="PANTHER" id="PTHR46015">
    <property type="entry name" value="ZGC:172121"/>
    <property type="match status" value="1"/>
</dbReference>
<dbReference type="GO" id="GO:0008898">
    <property type="term" value="F:S-adenosylmethionine-homocysteine S-methyltransferase activity"/>
    <property type="evidence" value="ECO:0007669"/>
    <property type="project" value="TreeGrafter"/>
</dbReference>
<dbReference type="PIRSF" id="PIRSF037505">
    <property type="entry name" value="Betaine_HMT"/>
    <property type="match status" value="1"/>
</dbReference>
<evidence type="ECO:0000256" key="6">
    <source>
        <dbReference type="PIRSR" id="PIRSR037505-2"/>
    </source>
</evidence>
<dbReference type="SUPFAM" id="SSF82282">
    <property type="entry name" value="Homocysteine S-methyltransferase"/>
    <property type="match status" value="1"/>
</dbReference>
<dbReference type="GO" id="GO:0032259">
    <property type="term" value="P:methylation"/>
    <property type="evidence" value="ECO:0007669"/>
    <property type="project" value="UniProtKB-KW"/>
</dbReference>
<dbReference type="InterPro" id="IPR051486">
    <property type="entry name" value="Hcy_S-methyltransferase"/>
</dbReference>
<dbReference type="KEGG" id="lsj:LSJ_1735c"/>
<keyword evidence="4 6" id="KW-0862">Zinc</keyword>
<dbReference type="GO" id="GO:0033528">
    <property type="term" value="P:S-methylmethionine cycle"/>
    <property type="evidence" value="ECO:0007669"/>
    <property type="project" value="TreeGrafter"/>
</dbReference>
<evidence type="ECO:0000259" key="8">
    <source>
        <dbReference type="PROSITE" id="PS50970"/>
    </source>
</evidence>
<feature type="domain" description="Hcy-binding" evidence="8">
    <location>
        <begin position="1"/>
        <end position="303"/>
    </location>
</feature>
<evidence type="ECO:0000256" key="3">
    <source>
        <dbReference type="ARBA" id="ARBA00022723"/>
    </source>
</evidence>
<protein>
    <recommendedName>
        <fullName evidence="5">S-methylmethionine:homocysteine methyltransferase</fullName>
    </recommendedName>
</protein>
<evidence type="ECO:0000256" key="2">
    <source>
        <dbReference type="ARBA" id="ARBA00022679"/>
    </source>
</evidence>
<evidence type="ECO:0000313" key="9">
    <source>
        <dbReference type="EMBL" id="AIR11372.1"/>
    </source>
</evidence>
<feature type="binding site" evidence="6 7">
    <location>
        <position position="289"/>
    </location>
    <ligand>
        <name>Zn(2+)</name>
        <dbReference type="ChEBI" id="CHEBI:29105"/>
    </ligand>
</feature>
<dbReference type="GO" id="GO:0008270">
    <property type="term" value="F:zinc ion binding"/>
    <property type="evidence" value="ECO:0007669"/>
    <property type="project" value="InterPro"/>
</dbReference>
<name>A0A089RY31_9LACO</name>
<feature type="binding site" evidence="6 7">
    <location>
        <position position="223"/>
    </location>
    <ligand>
        <name>Zn(2+)</name>
        <dbReference type="ChEBI" id="CHEBI:29105"/>
    </ligand>
</feature>
<dbReference type="NCBIfam" id="NF007020">
    <property type="entry name" value="PRK09485.1"/>
    <property type="match status" value="1"/>
</dbReference>
<feature type="binding site" evidence="6 7">
    <location>
        <position position="288"/>
    </location>
    <ligand>
        <name>Zn(2+)</name>
        <dbReference type="ChEBI" id="CHEBI:29105"/>
    </ligand>
</feature>